<dbReference type="PANTHER" id="PTHR12318">
    <property type="entry name" value="TESTOSTERONE-REGULATED PROTEIN RP2"/>
    <property type="match status" value="1"/>
</dbReference>
<keyword evidence="6" id="KW-0460">Magnesium</keyword>
<dbReference type="PANTHER" id="PTHR12318:SF0">
    <property type="entry name" value="ACYL-COENZYME A DIPHOSPHATASE NUDT19"/>
    <property type="match status" value="1"/>
</dbReference>
<keyword evidence="7" id="KW-0464">Manganese</keyword>
<evidence type="ECO:0000256" key="2">
    <source>
        <dbReference type="ARBA" id="ARBA00001946"/>
    </source>
</evidence>
<evidence type="ECO:0000256" key="6">
    <source>
        <dbReference type="ARBA" id="ARBA00022842"/>
    </source>
</evidence>
<name>A0ABD2AG31_VESSQ</name>
<keyword evidence="4" id="KW-0479">Metal-binding</keyword>
<keyword evidence="9" id="KW-1185">Reference proteome</keyword>
<gene>
    <name evidence="8" type="ORF">V1478_011054</name>
</gene>
<evidence type="ECO:0000256" key="5">
    <source>
        <dbReference type="ARBA" id="ARBA00022801"/>
    </source>
</evidence>
<comment type="similarity">
    <text evidence="3">Belongs to the Nudix hydrolase family.</text>
</comment>
<evidence type="ECO:0000256" key="7">
    <source>
        <dbReference type="ARBA" id="ARBA00023211"/>
    </source>
</evidence>
<dbReference type="EMBL" id="JAUDFV010000149">
    <property type="protein sequence ID" value="KAL2719592.1"/>
    <property type="molecule type" value="Genomic_DNA"/>
</dbReference>
<sequence>MKGWKESASLILAARHRQKYNRALPSLVFQYNYKLLCLKRHRNSSFYPESYVFPGGVVHPADADLKWHKLFRTFGFDTNSFNSLFPNTNLRPQIFQSKSNELPKEISLRITAIRETFEECGILLCKQAKRDGILSNWAHILSSNFVYKINSKNIIQFTKKQIHYTIYLVPEEDVQNWQTKVHDDATEFYTMCEKLKCYPDLWSLHEWSNWLTPTYFTTKRYDTIFYMACMPLIPYSNYETIEMEDIKWDTPNNICAATDMMMAPPQHYEISRIVKYECLENLLDFAIERSKLGVELYLPIRVLLKDGKMHILPGDCMYPKNPSLTEKQIIDKTNMTIAEFEEISPIKNRIVFFDLEVKKVIVHNFDSIEGHIAPMPVEIVYIKSLDKK</sequence>
<evidence type="ECO:0000313" key="8">
    <source>
        <dbReference type="EMBL" id="KAL2719592.1"/>
    </source>
</evidence>
<dbReference type="InterPro" id="IPR015797">
    <property type="entry name" value="NUDIX_hydrolase-like_dom_sf"/>
</dbReference>
<evidence type="ECO:0000256" key="4">
    <source>
        <dbReference type="ARBA" id="ARBA00022723"/>
    </source>
</evidence>
<proteinExistence type="inferred from homology"/>
<dbReference type="CDD" id="cd18870">
    <property type="entry name" value="NUDIX_AcylCoAdiphos_Nudt19"/>
    <property type="match status" value="1"/>
</dbReference>
<dbReference type="GO" id="GO:0016787">
    <property type="term" value="F:hydrolase activity"/>
    <property type="evidence" value="ECO:0007669"/>
    <property type="project" value="UniProtKB-KW"/>
</dbReference>
<dbReference type="AlphaFoldDB" id="A0ABD2AG31"/>
<comment type="caution">
    <text evidence="8">The sequence shown here is derived from an EMBL/GenBank/DDBJ whole genome shotgun (WGS) entry which is preliminary data.</text>
</comment>
<keyword evidence="5" id="KW-0378">Hydrolase</keyword>
<dbReference type="InterPro" id="IPR039121">
    <property type="entry name" value="NUDT19"/>
</dbReference>
<dbReference type="GO" id="GO:0046872">
    <property type="term" value="F:metal ion binding"/>
    <property type="evidence" value="ECO:0007669"/>
    <property type="project" value="UniProtKB-KW"/>
</dbReference>
<dbReference type="Gene3D" id="3.90.79.10">
    <property type="entry name" value="Nucleoside Triphosphate Pyrophosphohydrolase"/>
    <property type="match status" value="1"/>
</dbReference>
<dbReference type="SUPFAM" id="SSF55811">
    <property type="entry name" value="Nudix"/>
    <property type="match status" value="1"/>
</dbReference>
<reference evidence="8 9" key="1">
    <citation type="journal article" date="2024" name="Ann. Entomol. Soc. Am.">
        <title>Genomic analyses of the southern and eastern yellowjacket wasps (Hymenoptera: Vespidae) reveal evolutionary signatures of social life.</title>
        <authorList>
            <person name="Catto M.A."/>
            <person name="Caine P.B."/>
            <person name="Orr S.E."/>
            <person name="Hunt B.G."/>
            <person name="Goodisman M.A.D."/>
        </authorList>
    </citation>
    <scope>NUCLEOTIDE SEQUENCE [LARGE SCALE GENOMIC DNA]</scope>
    <source>
        <strain evidence="8">233</strain>
        <tissue evidence="8">Head and thorax</tissue>
    </source>
</reference>
<accession>A0ABD2AG31</accession>
<comment type="cofactor">
    <cofactor evidence="2">
        <name>Mg(2+)</name>
        <dbReference type="ChEBI" id="CHEBI:18420"/>
    </cofactor>
</comment>
<dbReference type="Proteomes" id="UP001607302">
    <property type="component" value="Unassembled WGS sequence"/>
</dbReference>
<evidence type="ECO:0000256" key="3">
    <source>
        <dbReference type="ARBA" id="ARBA00005582"/>
    </source>
</evidence>
<protein>
    <submittedName>
        <fullName evidence="8">Acyl-coenzyme A diphosphatase NUDT19-like isoform X1</fullName>
    </submittedName>
</protein>
<evidence type="ECO:0000256" key="1">
    <source>
        <dbReference type="ARBA" id="ARBA00001936"/>
    </source>
</evidence>
<organism evidence="8 9">
    <name type="scientific">Vespula squamosa</name>
    <name type="common">Southern yellow jacket</name>
    <name type="synonym">Wasp</name>
    <dbReference type="NCBI Taxonomy" id="30214"/>
    <lineage>
        <taxon>Eukaryota</taxon>
        <taxon>Metazoa</taxon>
        <taxon>Ecdysozoa</taxon>
        <taxon>Arthropoda</taxon>
        <taxon>Hexapoda</taxon>
        <taxon>Insecta</taxon>
        <taxon>Pterygota</taxon>
        <taxon>Neoptera</taxon>
        <taxon>Endopterygota</taxon>
        <taxon>Hymenoptera</taxon>
        <taxon>Apocrita</taxon>
        <taxon>Aculeata</taxon>
        <taxon>Vespoidea</taxon>
        <taxon>Vespidae</taxon>
        <taxon>Vespinae</taxon>
        <taxon>Vespula</taxon>
    </lineage>
</organism>
<evidence type="ECO:0000313" key="9">
    <source>
        <dbReference type="Proteomes" id="UP001607302"/>
    </source>
</evidence>
<comment type="cofactor">
    <cofactor evidence="1">
        <name>Mn(2+)</name>
        <dbReference type="ChEBI" id="CHEBI:29035"/>
    </cofactor>
</comment>